<evidence type="ECO:0000313" key="2">
    <source>
        <dbReference type="EMBL" id="KAH7220411.1"/>
    </source>
</evidence>
<name>A0A9P9FXU5_FUSRE</name>
<dbReference type="InterPro" id="IPR011009">
    <property type="entry name" value="Kinase-like_dom_sf"/>
</dbReference>
<gene>
    <name evidence="2" type="ORF">BKA55DRAFT_216448</name>
</gene>
<dbReference type="SUPFAM" id="SSF56112">
    <property type="entry name" value="Protein kinase-like (PK-like)"/>
    <property type="match status" value="1"/>
</dbReference>
<proteinExistence type="predicted"/>
<dbReference type="Proteomes" id="UP000720189">
    <property type="component" value="Unassembled WGS sequence"/>
</dbReference>
<protein>
    <submittedName>
        <fullName evidence="2">Kinase-like domain-containing protein</fullName>
    </submittedName>
</protein>
<evidence type="ECO:0000313" key="3">
    <source>
        <dbReference type="Proteomes" id="UP000720189"/>
    </source>
</evidence>
<dbReference type="GeneID" id="70215153"/>
<feature type="domain" description="Protein kinase" evidence="1">
    <location>
        <begin position="1"/>
        <end position="227"/>
    </location>
</feature>
<comment type="caution">
    <text evidence="2">The sequence shown here is derived from an EMBL/GenBank/DDBJ whole genome shotgun (WGS) entry which is preliminary data.</text>
</comment>
<dbReference type="RefSeq" id="XP_046042015.1">
    <property type="nucleotide sequence ID" value="XM_046185199.1"/>
</dbReference>
<dbReference type="PANTHER" id="PTHR44329">
    <property type="entry name" value="SERINE/THREONINE-PROTEIN KINASE TNNI3K-RELATED"/>
    <property type="match status" value="1"/>
</dbReference>
<keyword evidence="2" id="KW-0808">Transferase</keyword>
<accession>A0A9P9FXU5</accession>
<dbReference type="GO" id="GO:0004674">
    <property type="term" value="F:protein serine/threonine kinase activity"/>
    <property type="evidence" value="ECO:0007669"/>
    <property type="project" value="TreeGrafter"/>
</dbReference>
<reference evidence="2" key="1">
    <citation type="journal article" date="2021" name="Nat. Commun.">
        <title>Genetic determinants of endophytism in the Arabidopsis root mycobiome.</title>
        <authorList>
            <person name="Mesny F."/>
            <person name="Miyauchi S."/>
            <person name="Thiergart T."/>
            <person name="Pickel B."/>
            <person name="Atanasova L."/>
            <person name="Karlsson M."/>
            <person name="Huettel B."/>
            <person name="Barry K.W."/>
            <person name="Haridas S."/>
            <person name="Chen C."/>
            <person name="Bauer D."/>
            <person name="Andreopoulos W."/>
            <person name="Pangilinan J."/>
            <person name="LaButti K."/>
            <person name="Riley R."/>
            <person name="Lipzen A."/>
            <person name="Clum A."/>
            <person name="Drula E."/>
            <person name="Henrissat B."/>
            <person name="Kohler A."/>
            <person name="Grigoriev I.V."/>
            <person name="Martin F.M."/>
            <person name="Hacquard S."/>
        </authorList>
    </citation>
    <scope>NUCLEOTIDE SEQUENCE</scope>
    <source>
        <strain evidence="2">MPI-CAGE-AT-0023</strain>
    </source>
</reference>
<dbReference type="PROSITE" id="PS50011">
    <property type="entry name" value="PROTEIN_KINASE_DOM"/>
    <property type="match status" value="1"/>
</dbReference>
<dbReference type="GO" id="GO:0005524">
    <property type="term" value="F:ATP binding"/>
    <property type="evidence" value="ECO:0007669"/>
    <property type="project" value="InterPro"/>
</dbReference>
<organism evidence="2 3">
    <name type="scientific">Fusarium redolens</name>
    <dbReference type="NCBI Taxonomy" id="48865"/>
    <lineage>
        <taxon>Eukaryota</taxon>
        <taxon>Fungi</taxon>
        <taxon>Dikarya</taxon>
        <taxon>Ascomycota</taxon>
        <taxon>Pezizomycotina</taxon>
        <taxon>Sordariomycetes</taxon>
        <taxon>Hypocreomycetidae</taxon>
        <taxon>Hypocreales</taxon>
        <taxon>Nectriaceae</taxon>
        <taxon>Fusarium</taxon>
        <taxon>Fusarium redolens species complex</taxon>
    </lineage>
</organism>
<dbReference type="InterPro" id="IPR000719">
    <property type="entry name" value="Prot_kinase_dom"/>
</dbReference>
<dbReference type="Pfam" id="PF00069">
    <property type="entry name" value="Pkinase"/>
    <property type="match status" value="1"/>
</dbReference>
<dbReference type="SMART" id="SM00220">
    <property type="entry name" value="S_TKc"/>
    <property type="match status" value="1"/>
</dbReference>
<dbReference type="AlphaFoldDB" id="A0A9P9FXU5"/>
<dbReference type="InterPro" id="IPR051681">
    <property type="entry name" value="Ser/Thr_Kinases-Pseudokinases"/>
</dbReference>
<keyword evidence="3" id="KW-1185">Reference proteome</keyword>
<dbReference type="EMBL" id="JAGMUX010000028">
    <property type="protein sequence ID" value="KAH7220411.1"/>
    <property type="molecule type" value="Genomic_DNA"/>
</dbReference>
<sequence length="300" mass="33718">MRVGEKGPRHIAIYSKLSARCLVHPFYGITRYNGMRWLVFQNLRGSPSLASALSDKGCLEEVMDRVKVAADVATTMTYLHSVEILLKSLTDQTVLLVTENSQLVPYLTEIDRARMMNEITGGEKYDARYKAPEKQQIRQHTIQTDIWSLGVLIWQCISRKPPFSINKEVLQGDQVTEIGESIKAGTLPWDSDQSDPVYAKVASLVRRCCSKDPRQRPSAMAVKDRLIEILQAPPIQQQLQNMSDDGINEQVFQLLDDVIKENKYLLSASYPHSKSKISRNARVNAMVGLLISLEALSGKA</sequence>
<dbReference type="OrthoDB" id="5088347at2759"/>
<dbReference type="Gene3D" id="1.10.510.10">
    <property type="entry name" value="Transferase(Phosphotransferase) domain 1"/>
    <property type="match status" value="1"/>
</dbReference>
<evidence type="ECO:0000259" key="1">
    <source>
        <dbReference type="PROSITE" id="PS50011"/>
    </source>
</evidence>
<keyword evidence="2" id="KW-0418">Kinase</keyword>